<evidence type="ECO:0008006" key="8">
    <source>
        <dbReference type="Google" id="ProtNLM"/>
    </source>
</evidence>
<dbReference type="SUPFAM" id="SSF48371">
    <property type="entry name" value="ARM repeat"/>
    <property type="match status" value="1"/>
</dbReference>
<comment type="caution">
    <text evidence="6">The sequence shown here is derived from an EMBL/GenBank/DDBJ whole genome shotgun (WGS) entry which is preliminary data.</text>
</comment>
<feature type="domain" description="Rapamycin-insensitive companion of mTOR middle" evidence="3">
    <location>
        <begin position="516"/>
        <end position="738"/>
    </location>
</feature>
<dbReference type="Pfam" id="PF14668">
    <property type="entry name" value="RICTOR_V"/>
    <property type="match status" value="1"/>
</dbReference>
<dbReference type="Pfam" id="PF14664">
    <property type="entry name" value="RICTOR_N"/>
    <property type="match status" value="1"/>
</dbReference>
<evidence type="ECO:0000259" key="5">
    <source>
        <dbReference type="SMART" id="SM01310"/>
    </source>
</evidence>
<evidence type="ECO:0000259" key="3">
    <source>
        <dbReference type="SMART" id="SM01307"/>
    </source>
</evidence>
<feature type="domain" description="Rapamycin-insensitive companion of mTOR" evidence="5">
    <location>
        <begin position="870"/>
        <end position="942"/>
    </location>
</feature>
<evidence type="ECO:0000259" key="4">
    <source>
        <dbReference type="SMART" id="SM01308"/>
    </source>
</evidence>
<dbReference type="InterPro" id="IPR029451">
    <property type="entry name" value="RICTOR_M"/>
</dbReference>
<dbReference type="EMBL" id="JARQZJ010000070">
    <property type="protein sequence ID" value="KAK9881647.1"/>
    <property type="molecule type" value="Genomic_DNA"/>
</dbReference>
<organism evidence="6 7">
    <name type="scientific">Henosepilachna vigintioctopunctata</name>
    <dbReference type="NCBI Taxonomy" id="420089"/>
    <lineage>
        <taxon>Eukaryota</taxon>
        <taxon>Metazoa</taxon>
        <taxon>Ecdysozoa</taxon>
        <taxon>Arthropoda</taxon>
        <taxon>Hexapoda</taxon>
        <taxon>Insecta</taxon>
        <taxon>Pterygota</taxon>
        <taxon>Neoptera</taxon>
        <taxon>Endopterygota</taxon>
        <taxon>Coleoptera</taxon>
        <taxon>Polyphaga</taxon>
        <taxon>Cucujiformia</taxon>
        <taxon>Coccinelloidea</taxon>
        <taxon>Coccinellidae</taxon>
        <taxon>Epilachninae</taxon>
        <taxon>Epilachnini</taxon>
        <taxon>Henosepilachna</taxon>
    </lineage>
</organism>
<dbReference type="Pfam" id="PF14666">
    <property type="entry name" value="RICTOR_M"/>
    <property type="match status" value="1"/>
</dbReference>
<dbReference type="SMART" id="SM01308">
    <property type="entry name" value="RICTOR_N"/>
    <property type="match status" value="1"/>
</dbReference>
<feature type="compositionally biased region" description="Basic and acidic residues" evidence="2">
    <location>
        <begin position="11"/>
        <end position="27"/>
    </location>
</feature>
<gene>
    <name evidence="6" type="ORF">WA026_017167</name>
</gene>
<feature type="region of interest" description="Disordered" evidence="2">
    <location>
        <begin position="1090"/>
        <end position="1134"/>
    </location>
</feature>
<comment type="similarity">
    <text evidence="1">Belongs to the RICTOR family.</text>
</comment>
<proteinExistence type="inferred from homology"/>
<dbReference type="GO" id="GO:0031932">
    <property type="term" value="C:TORC2 complex"/>
    <property type="evidence" value="ECO:0007669"/>
    <property type="project" value="InterPro"/>
</dbReference>
<evidence type="ECO:0000256" key="2">
    <source>
        <dbReference type="SAM" id="MobiDB-lite"/>
    </source>
</evidence>
<dbReference type="SMART" id="SM01310">
    <property type="entry name" value="RICTOR_V"/>
    <property type="match status" value="1"/>
</dbReference>
<dbReference type="SMART" id="SM01303">
    <property type="entry name" value="RasGEF_N_2"/>
    <property type="match status" value="1"/>
</dbReference>
<protein>
    <recommendedName>
        <fullName evidence="8">Rapamycin-insensitive companion of mTOR</fullName>
    </recommendedName>
</protein>
<dbReference type="GO" id="GO:0038203">
    <property type="term" value="P:TORC2 signaling"/>
    <property type="evidence" value="ECO:0007669"/>
    <property type="project" value="TreeGrafter"/>
</dbReference>
<dbReference type="PANTHER" id="PTHR13298">
    <property type="entry name" value="CYTOSOLIC REGULATOR PIANISSIMO"/>
    <property type="match status" value="1"/>
</dbReference>
<evidence type="ECO:0000256" key="1">
    <source>
        <dbReference type="ARBA" id="ARBA00008878"/>
    </source>
</evidence>
<dbReference type="Pfam" id="PF14663">
    <property type="entry name" value="RasGEF_N_2"/>
    <property type="match status" value="1"/>
</dbReference>
<reference evidence="6 7" key="1">
    <citation type="submission" date="2023-03" db="EMBL/GenBank/DDBJ databases">
        <title>Genome insight into feeding habits of ladybird beetles.</title>
        <authorList>
            <person name="Li H.-S."/>
            <person name="Huang Y.-H."/>
            <person name="Pang H."/>
        </authorList>
    </citation>
    <scope>NUCLEOTIDE SEQUENCE [LARGE SCALE GENOMIC DNA]</scope>
    <source>
        <strain evidence="6">SYSU_2023b</strain>
        <tissue evidence="6">Whole body</tissue>
    </source>
</reference>
<feature type="region of interest" description="Disordered" evidence="2">
    <location>
        <begin position="1"/>
        <end position="27"/>
    </location>
</feature>
<dbReference type="InterPro" id="IPR016024">
    <property type="entry name" value="ARM-type_fold"/>
</dbReference>
<keyword evidence="7" id="KW-1185">Reference proteome</keyword>
<dbReference type="Proteomes" id="UP001431783">
    <property type="component" value="Unassembled WGS sequence"/>
</dbReference>
<dbReference type="GO" id="GO:0043539">
    <property type="term" value="F:protein serine/threonine kinase activator activity"/>
    <property type="evidence" value="ECO:0007669"/>
    <property type="project" value="TreeGrafter"/>
</dbReference>
<feature type="domain" description="Rapamycin-insensitive companion of mTOR N-terminal" evidence="4">
    <location>
        <begin position="53"/>
        <end position="431"/>
    </location>
</feature>
<dbReference type="InterPro" id="IPR029453">
    <property type="entry name" value="Rictor_IV"/>
</dbReference>
<evidence type="ECO:0000313" key="7">
    <source>
        <dbReference type="Proteomes" id="UP001431783"/>
    </source>
</evidence>
<dbReference type="SMART" id="SM01307">
    <property type="entry name" value="RICTOR_M"/>
    <property type="match status" value="1"/>
</dbReference>
<dbReference type="InterPro" id="IPR011989">
    <property type="entry name" value="ARM-like"/>
</dbReference>
<dbReference type="PANTHER" id="PTHR13298:SF11">
    <property type="entry name" value="RAPAMYCIN-INSENSITIVE COMPANION OF MTOR"/>
    <property type="match status" value="1"/>
</dbReference>
<name>A0AAW1UMC6_9CUCU</name>
<dbReference type="Gene3D" id="1.25.10.10">
    <property type="entry name" value="Leucine-rich Repeat Variant"/>
    <property type="match status" value="1"/>
</dbReference>
<dbReference type="GO" id="GO:0051897">
    <property type="term" value="P:positive regulation of phosphatidylinositol 3-kinase/protein kinase B signal transduction"/>
    <property type="evidence" value="ECO:0007669"/>
    <property type="project" value="TreeGrafter"/>
</dbReference>
<dbReference type="InterPro" id="IPR028267">
    <property type="entry name" value="Pianissimo_N"/>
</dbReference>
<feature type="region of interest" description="Disordered" evidence="2">
    <location>
        <begin position="1399"/>
        <end position="1435"/>
    </location>
</feature>
<feature type="compositionally biased region" description="Basic and acidic residues" evidence="2">
    <location>
        <begin position="1109"/>
        <end position="1119"/>
    </location>
</feature>
<accession>A0AAW1UMC6</accession>
<evidence type="ECO:0000313" key="6">
    <source>
        <dbReference type="EMBL" id="KAK9881647.1"/>
    </source>
</evidence>
<dbReference type="InterPro" id="IPR029452">
    <property type="entry name" value="RICTOR_V"/>
</dbReference>
<sequence length="1462" mass="164757">MTSWMLKHPKSCSDRLRRGKSRGGDPIDITKEPELVMKCLINGICTQEIEDKLKYLKAFVDFSKRLDGNFLSIGYHIREVLMCLRVSLVNSSPLIRSGGLRAMRHVILNENDVLEFNNLLLPYLVVRCLDLSLRNDTERLEAMKLIRRIILLSPSNFHDSLARCLISLANGGIEEKDRMIRICLATLCELGVLNSEQFIRTGGVAAILRNLLECQMPKIAESLCGVLLFLLDKPSTRDIAHVDLLAVATPYCDFHYKHGWKDKNRDERDLKFNCSRLVMLSILRSWPGLLHFCSPNNRSGLKAIVDILYLNQLEVRKAILDLLYELLGLPQPEWTDELSVALSAVDLSEPQVAWRLNEGFVVAEGQSFLPHLAKATPRIVDMHLAALLYCFHNNGLIGALVEVIATSDTFISVRATVLLGELLRLMQTILPPECCNTSPALPTLIEYATENTPQAIGAVTALVQFHKLLKNKPASSSLYLDFILRSGNNLRLSMKKNKLINSHRSRSLKSKIHQFVSHSGNDIIKDTGVLTHKDHLQWNWNLIRMIVKGESGLKVTLNESSHKMFFRRLVDFFLPSNSKYSHMDLSASKLCLAYTMVGIELIQFLTELDENESIRLLTDLFKDILSHISALVGGKSVHDCLFSPQHMVTTQCQNYFLFIGRLATTECGVNILNQINIFQCLQNLATTTNNDCYVKLIISSMDYSSNPLSRNLLSAVLKCNIESSRLYSTQFLLILLRSGVPDFASWGIPLLVNQLNDKAKVILLSALSILHEACESAECLEVLINTPINFEIEDDISDSLTLHQRGADGKYDKRVSSSRSFNHKDHHLSPHLYGQLCQHSDGFKALVDHGSIRRFLKVISDSFTNSDQEILEMKASIWALAHLCTSTDGFKLLLNEDLIAQLICLAENASVYSIRATAYYALGLIGTTQLGADEIFKLGWVCTRHNRHETFPIIQEESSVLSDSENGSEESFLEYSFTGSPTFNPILEGEGSSKEDYFQIGSPDRSLERNAIWRKSSTLPIKRNLSTVYHQRSMSESKTFEMLKNYEVKLRERVGLYRQGSTSGGSSMSSGDYYPGTKISMLQGQTLSPIPSSSNVVALGKSERKVRRHSESCRRDSEHSGYQASSDRSLGHSSSYKLSSQDLLGYTTLHYLRNSKQTNSDPDGCSPNHLLMPFNQMNKNERNLSVEDYIFKSSLSSLSSVKKFRVHERFKCSGPCYMGIALPQFLDVLFPDKDKLDSARTASTKWSDTESQLSSLSTDEKFEILKPNQELLHNESTCLECALSGGKKTEEKATSSVSGFLESEVLQYIELLSNPLWNKQAKLALLQLKQENPKIFEDACLYSEACKLISENQYRLTVRRIVHELFFEVHYHSIYEEAKNIIAKKSVNLDLDNQRCKSLSPEVQQTETTDNRPKSAGLSSPNDDSKMFTNSRSNSSIRSITDISGLKLSYKENKFPIKHRDM</sequence>
<dbReference type="InterPro" id="IPR028268">
    <property type="entry name" value="Pianissimo_fam"/>
</dbReference>